<dbReference type="PANTHER" id="PTHR16026:SF0">
    <property type="entry name" value="CARTILAGE ACIDIC PROTEIN 1"/>
    <property type="match status" value="1"/>
</dbReference>
<dbReference type="SUPFAM" id="SSF69318">
    <property type="entry name" value="Integrin alpha N-terminal domain"/>
    <property type="match status" value="1"/>
</dbReference>
<evidence type="ECO:0000256" key="1">
    <source>
        <dbReference type="ARBA" id="ARBA00022729"/>
    </source>
</evidence>
<evidence type="ECO:0000259" key="2">
    <source>
        <dbReference type="Pfam" id="PF07593"/>
    </source>
</evidence>
<gene>
    <name evidence="3" type="ORF">CA13_30930</name>
</gene>
<dbReference type="InterPro" id="IPR028994">
    <property type="entry name" value="Integrin_alpha_N"/>
</dbReference>
<dbReference type="InterPro" id="IPR013517">
    <property type="entry name" value="FG-GAP"/>
</dbReference>
<protein>
    <submittedName>
        <fullName evidence="3">Tetratricopeptide repeat protein</fullName>
    </submittedName>
</protein>
<organism evidence="3 4">
    <name type="scientific">Novipirellula herctigrandis</name>
    <dbReference type="NCBI Taxonomy" id="2527986"/>
    <lineage>
        <taxon>Bacteria</taxon>
        <taxon>Pseudomonadati</taxon>
        <taxon>Planctomycetota</taxon>
        <taxon>Planctomycetia</taxon>
        <taxon>Pirellulales</taxon>
        <taxon>Pirellulaceae</taxon>
        <taxon>Novipirellula</taxon>
    </lineage>
</organism>
<dbReference type="SUPFAM" id="SSF48452">
    <property type="entry name" value="TPR-like"/>
    <property type="match status" value="1"/>
</dbReference>
<comment type="caution">
    <text evidence="3">The sequence shown here is derived from an EMBL/GenBank/DDBJ whole genome shotgun (WGS) entry which is preliminary data.</text>
</comment>
<dbReference type="Pfam" id="PF07593">
    <property type="entry name" value="UnbV_ASPIC"/>
    <property type="match status" value="1"/>
</dbReference>
<evidence type="ECO:0000313" key="4">
    <source>
        <dbReference type="Proteomes" id="UP000315010"/>
    </source>
</evidence>
<evidence type="ECO:0000313" key="3">
    <source>
        <dbReference type="EMBL" id="TWT81640.1"/>
    </source>
</evidence>
<dbReference type="Gene3D" id="2.130.10.130">
    <property type="entry name" value="Integrin alpha, N-terminal"/>
    <property type="match status" value="2"/>
</dbReference>
<dbReference type="InterPro" id="IPR011519">
    <property type="entry name" value="UnbV_ASPIC"/>
</dbReference>
<name>A0A5C5Z393_9BACT</name>
<dbReference type="Pfam" id="PF13432">
    <property type="entry name" value="TPR_16"/>
    <property type="match status" value="1"/>
</dbReference>
<reference evidence="3 4" key="1">
    <citation type="submission" date="2019-02" db="EMBL/GenBank/DDBJ databases">
        <title>Deep-cultivation of Planctomycetes and their phenomic and genomic characterization uncovers novel biology.</title>
        <authorList>
            <person name="Wiegand S."/>
            <person name="Jogler M."/>
            <person name="Boedeker C."/>
            <person name="Pinto D."/>
            <person name="Vollmers J."/>
            <person name="Rivas-Marin E."/>
            <person name="Kohn T."/>
            <person name="Peeters S.H."/>
            <person name="Heuer A."/>
            <person name="Rast P."/>
            <person name="Oberbeckmann S."/>
            <person name="Bunk B."/>
            <person name="Jeske O."/>
            <person name="Meyerdierks A."/>
            <person name="Storesund J.E."/>
            <person name="Kallscheuer N."/>
            <person name="Luecker S."/>
            <person name="Lage O.M."/>
            <person name="Pohl T."/>
            <person name="Merkel B.J."/>
            <person name="Hornburger P."/>
            <person name="Mueller R.-W."/>
            <person name="Bruemmer F."/>
            <person name="Labrenz M."/>
            <person name="Spormann A.M."/>
            <person name="Op Den Camp H."/>
            <person name="Overmann J."/>
            <person name="Amann R."/>
            <person name="Jetten M.S.M."/>
            <person name="Mascher T."/>
            <person name="Medema M.H."/>
            <person name="Devos D.P."/>
            <person name="Kaster A.-K."/>
            <person name="Ovreas L."/>
            <person name="Rohde M."/>
            <person name="Galperin M.Y."/>
            <person name="Jogler C."/>
        </authorList>
    </citation>
    <scope>NUCLEOTIDE SEQUENCE [LARGE SCALE GENOMIC DNA]</scope>
    <source>
        <strain evidence="3 4">CA13</strain>
    </source>
</reference>
<dbReference type="Pfam" id="PF13517">
    <property type="entry name" value="FG-GAP_3"/>
    <property type="match status" value="2"/>
</dbReference>
<keyword evidence="1" id="KW-0732">Signal</keyword>
<dbReference type="EMBL" id="SJPJ01000001">
    <property type="protein sequence ID" value="TWT81640.1"/>
    <property type="molecule type" value="Genomic_DNA"/>
</dbReference>
<dbReference type="Proteomes" id="UP000315010">
    <property type="component" value="Unassembled WGS sequence"/>
</dbReference>
<keyword evidence="4" id="KW-1185">Reference proteome</keyword>
<dbReference type="InterPro" id="IPR027039">
    <property type="entry name" value="Crtac1"/>
</dbReference>
<dbReference type="InterPro" id="IPR011990">
    <property type="entry name" value="TPR-like_helical_dom_sf"/>
</dbReference>
<sequence>MKRQKLRSESTLRLRKRRTLGAARLLSIGWCCLWILQVGCDSSENGLVSNSPVRDAESLRDADLESHSQMATATTNDSAALSATPVDRMTMAVEAFQRNDLDSAKASVRGRLVEMPDDVAALELSGDIAVQMQENAAAINWYETAVENSDKPTVTLLDKWVESLMRAAFPFETLDALRQTIDQYPTHVQARFDLIGLAAMIGLPRMTIEDLQWLNQHNQGDAEQLVVLAEPGRVMPDGDMCERYLERNPGDIRLQYSLAVLDVSKLQWEEAIERLARVIEKHPDFLPAHLLLGVSLVETNRFDEIAKWHLALPPGASVHPEYWIVAGHAAQARGDDNQAARAFWKSLQIDDVTYPDTLLPLLLSLNRLGREEDAQKVADQIRKHSKMRDSLKTHIERKSESQQAAMRVGEAMLDLGRVWEAEGWARLSTTLPKDPIRDLKQRYMAIRAKLTVETPWKNPGSNIASKIDLSELPEVVWGSGNATTKLADDKAIGQIRFAEQAAERGWIHTTAVAPSAESEGHWIYQTVAGGVGVIDFDLDGFPDLSCAMLNGQPLKTDSSPNHLFRNHNGMFTNVGAEAGYLDNGFSQGISVGDYNDDGFPDLLDMNIGSNRLYRNNGDGTFTDVSNVVGLADNDWSTSSAIADIDGDGYADLMAVAYAAGTKPYEYECRDKDNQRTVTCTPLNFEAQADRIWRGRGDGTFEDVSNRWIEQTTPGRALGIIVGNLDERPGLDAYVANDMSVNHLWSGDPLSGKEAMNFHMTDLGSVRGLGFDARSISQASMGMASGDADGDGDLDFFLTHFAKDHNTFYEQVAPGIWADRSYQVGVSQTSMKLLGFGTQWSDFDNNGSLDLIVANGHVDIVDDPEIAFRMPPQLLQRQPSGRWVESEPAQLGEYFQGKHLGRAVALLDADRDGRTDVAITHLFDPVALLVNDTPDAGKSIHIELKATTTQRDAIGAVVKANLGDRNFAAQLTAGDGYMCTNERQITIGTGTLGESADVVVQWPSGTEEHFGKLQSSESYLLVEGSGESFKLPSITR</sequence>
<dbReference type="PANTHER" id="PTHR16026">
    <property type="entry name" value="CARTILAGE ACIDIC PROTEIN 1"/>
    <property type="match status" value="1"/>
</dbReference>
<accession>A0A5C5Z393</accession>
<dbReference type="AlphaFoldDB" id="A0A5C5Z393"/>
<proteinExistence type="predicted"/>
<dbReference type="Gene3D" id="1.25.40.10">
    <property type="entry name" value="Tetratricopeptide repeat domain"/>
    <property type="match status" value="1"/>
</dbReference>
<feature type="domain" description="ASPIC/UnbV" evidence="2">
    <location>
        <begin position="952"/>
        <end position="1015"/>
    </location>
</feature>